<keyword evidence="1" id="KW-0472">Membrane</keyword>
<accession>A0A834LG62</accession>
<protein>
    <submittedName>
        <fullName evidence="2">Uncharacterized protein</fullName>
    </submittedName>
</protein>
<keyword evidence="1" id="KW-1133">Transmembrane helix</keyword>
<proteinExistence type="predicted"/>
<organism evidence="2 3">
    <name type="scientific">Rhododendron simsii</name>
    <name type="common">Sims's rhododendron</name>
    <dbReference type="NCBI Taxonomy" id="118357"/>
    <lineage>
        <taxon>Eukaryota</taxon>
        <taxon>Viridiplantae</taxon>
        <taxon>Streptophyta</taxon>
        <taxon>Embryophyta</taxon>
        <taxon>Tracheophyta</taxon>
        <taxon>Spermatophyta</taxon>
        <taxon>Magnoliopsida</taxon>
        <taxon>eudicotyledons</taxon>
        <taxon>Gunneridae</taxon>
        <taxon>Pentapetalae</taxon>
        <taxon>asterids</taxon>
        <taxon>Ericales</taxon>
        <taxon>Ericaceae</taxon>
        <taxon>Ericoideae</taxon>
        <taxon>Rhodoreae</taxon>
        <taxon>Rhododendron</taxon>
    </lineage>
</organism>
<dbReference type="InterPro" id="IPR011990">
    <property type="entry name" value="TPR-like_helical_dom_sf"/>
</dbReference>
<evidence type="ECO:0000313" key="2">
    <source>
        <dbReference type="EMBL" id="KAF7135323.1"/>
    </source>
</evidence>
<reference evidence="2" key="1">
    <citation type="submission" date="2019-11" db="EMBL/GenBank/DDBJ databases">
        <authorList>
            <person name="Liu Y."/>
            <person name="Hou J."/>
            <person name="Li T.-Q."/>
            <person name="Guan C.-H."/>
            <person name="Wu X."/>
            <person name="Wu H.-Z."/>
            <person name="Ling F."/>
            <person name="Zhang R."/>
            <person name="Shi X.-G."/>
            <person name="Ren J.-P."/>
            <person name="Chen E.-F."/>
            <person name="Sun J.-M."/>
        </authorList>
    </citation>
    <scope>NUCLEOTIDE SEQUENCE</scope>
    <source>
        <strain evidence="2">Adult_tree_wgs_1</strain>
        <tissue evidence="2">Leaves</tissue>
    </source>
</reference>
<comment type="caution">
    <text evidence="2">The sequence shown here is derived from an EMBL/GenBank/DDBJ whole genome shotgun (WGS) entry which is preliminary data.</text>
</comment>
<gene>
    <name evidence="2" type="ORF">RHSIM_Rhsim08G0243300</name>
</gene>
<keyword evidence="1" id="KW-0812">Transmembrane</keyword>
<keyword evidence="3" id="KW-1185">Reference proteome</keyword>
<dbReference type="Gene3D" id="1.25.40.10">
    <property type="entry name" value="Tetratricopeptide repeat domain"/>
    <property type="match status" value="1"/>
</dbReference>
<dbReference type="OrthoDB" id="10006270at2759"/>
<name>A0A834LG62_RHOSS</name>
<sequence>MTRDEVVGPAGPKLVRLLYFVGAGCNDLLLLYASTIDQFTYARRRSTSGEIFNGSPFNYLRSRQMRYRKQSNNNQSPRVLGFHQSSDNFTAAITYYHKVLWLKPDDQFCTEMLTLALVDECRHGVEPKIDSCQNDLFLY</sequence>
<dbReference type="EMBL" id="WJXA01000008">
    <property type="protein sequence ID" value="KAF7135323.1"/>
    <property type="molecule type" value="Genomic_DNA"/>
</dbReference>
<evidence type="ECO:0000313" key="3">
    <source>
        <dbReference type="Proteomes" id="UP000626092"/>
    </source>
</evidence>
<dbReference type="Proteomes" id="UP000626092">
    <property type="component" value="Unassembled WGS sequence"/>
</dbReference>
<dbReference type="AlphaFoldDB" id="A0A834LG62"/>
<evidence type="ECO:0000256" key="1">
    <source>
        <dbReference type="SAM" id="Phobius"/>
    </source>
</evidence>
<feature type="transmembrane region" description="Helical" evidence="1">
    <location>
        <begin position="17"/>
        <end position="36"/>
    </location>
</feature>